<dbReference type="SFLD" id="SFLDG01129">
    <property type="entry name" value="C1.5:_HAD__Beta-PGM__Phosphata"/>
    <property type="match status" value="1"/>
</dbReference>
<dbReference type="NCBIfam" id="TIGR01460">
    <property type="entry name" value="HAD-SF-IIA"/>
    <property type="match status" value="1"/>
</dbReference>
<dbReference type="GO" id="GO:0016791">
    <property type="term" value="F:phosphatase activity"/>
    <property type="evidence" value="ECO:0007669"/>
    <property type="project" value="TreeGrafter"/>
</dbReference>
<dbReference type="GO" id="GO:0005737">
    <property type="term" value="C:cytoplasm"/>
    <property type="evidence" value="ECO:0007669"/>
    <property type="project" value="TreeGrafter"/>
</dbReference>
<organism evidence="1 2">
    <name type="scientific">Draconibacterium sediminis</name>
    <dbReference type="NCBI Taxonomy" id="1544798"/>
    <lineage>
        <taxon>Bacteria</taxon>
        <taxon>Pseudomonadati</taxon>
        <taxon>Bacteroidota</taxon>
        <taxon>Bacteroidia</taxon>
        <taxon>Marinilabiliales</taxon>
        <taxon>Prolixibacteraceae</taxon>
        <taxon>Draconibacterium</taxon>
    </lineage>
</organism>
<dbReference type="OrthoDB" id="9810449at2"/>
<evidence type="ECO:0000313" key="1">
    <source>
        <dbReference type="EMBL" id="KJF42534.1"/>
    </source>
</evidence>
<protein>
    <submittedName>
        <fullName evidence="1">Haloacid dehalogenase</fullName>
    </submittedName>
</protein>
<dbReference type="PANTHER" id="PTHR19288:SF90">
    <property type="entry name" value="OS08G0542600 PROTEIN"/>
    <property type="match status" value="1"/>
</dbReference>
<reference evidence="1 2" key="1">
    <citation type="submission" date="2014-09" db="EMBL/GenBank/DDBJ databases">
        <title>Draft Genome Sequence of Draconibacterium sp. JN14CK-3.</title>
        <authorList>
            <person name="Dong C."/>
            <person name="Lai Q."/>
            <person name="Shao Z."/>
        </authorList>
    </citation>
    <scope>NUCLEOTIDE SEQUENCE [LARGE SCALE GENOMIC DNA]</scope>
    <source>
        <strain evidence="1 2">JN14CK-3</strain>
    </source>
</reference>
<dbReference type="SFLD" id="SFLDS00003">
    <property type="entry name" value="Haloacid_Dehalogenase"/>
    <property type="match status" value="1"/>
</dbReference>
<gene>
    <name evidence="1" type="ORF">LH29_18475</name>
</gene>
<dbReference type="EMBL" id="JRHC01000005">
    <property type="protein sequence ID" value="KJF42534.1"/>
    <property type="molecule type" value="Genomic_DNA"/>
</dbReference>
<dbReference type="InterPro" id="IPR023214">
    <property type="entry name" value="HAD_sf"/>
</dbReference>
<dbReference type="InterPro" id="IPR006357">
    <property type="entry name" value="HAD-SF_hydro_IIA"/>
</dbReference>
<dbReference type="SUPFAM" id="SSF56784">
    <property type="entry name" value="HAD-like"/>
    <property type="match status" value="1"/>
</dbReference>
<dbReference type="Pfam" id="PF13242">
    <property type="entry name" value="Hydrolase_like"/>
    <property type="match status" value="1"/>
</dbReference>
<dbReference type="Proteomes" id="UP000032544">
    <property type="component" value="Unassembled WGS sequence"/>
</dbReference>
<dbReference type="RefSeq" id="WP_045032315.1">
    <property type="nucleotide sequence ID" value="NZ_CAJXKZ010000011.1"/>
</dbReference>
<accession>A0A0D8J6X3</accession>
<dbReference type="STRING" id="1544798.LH29_18475"/>
<keyword evidence="2" id="KW-1185">Reference proteome</keyword>
<dbReference type="Gene3D" id="3.40.50.1000">
    <property type="entry name" value="HAD superfamily/HAD-like"/>
    <property type="match status" value="2"/>
</dbReference>
<dbReference type="PANTHER" id="PTHR19288">
    <property type="entry name" value="4-NITROPHENYLPHOSPHATASE-RELATED"/>
    <property type="match status" value="1"/>
</dbReference>
<sequence length="285" mass="31656">MRTKSFRSVVKNYRAVFFDAFGVLKNHSGLIEGVGNTFKYLESKGIPYYVLTNDSSRSPQELSNWYQKRGLTSITTDKILSSGMLAMEFFKTKLANGKAVAYLGTKDSAHYLETAGQKTVPISDVDLNDLEHIKSFAFLDDEGFDWNKDIDKTINLLRHKNMTVIVANTDINYPVNKNDISVAIGGLADLVEQILGKKFIRFGKPDAQMFLLAYERAMMDVPNIKRNEILMVGDTLYTDIIGGNKFGLDTALVLSGNTLPDNANIKIISSGIIPTYVCDSAVIEP</sequence>
<dbReference type="PATRIC" id="fig|1544798.3.peg.3863"/>
<proteinExistence type="predicted"/>
<dbReference type="Pfam" id="PF13344">
    <property type="entry name" value="Hydrolase_6"/>
    <property type="match status" value="1"/>
</dbReference>
<evidence type="ECO:0000313" key="2">
    <source>
        <dbReference type="Proteomes" id="UP000032544"/>
    </source>
</evidence>
<name>A0A0D8J6X3_9BACT</name>
<dbReference type="AlphaFoldDB" id="A0A0D8J6X3"/>
<comment type="caution">
    <text evidence="1">The sequence shown here is derived from an EMBL/GenBank/DDBJ whole genome shotgun (WGS) entry which is preliminary data.</text>
</comment>
<dbReference type="InterPro" id="IPR036412">
    <property type="entry name" value="HAD-like_sf"/>
</dbReference>